<dbReference type="Pfam" id="PF00856">
    <property type="entry name" value="SET"/>
    <property type="match status" value="1"/>
</dbReference>
<organism evidence="3 4">
    <name type="scientific">Rhynchosporium agropyri</name>
    <dbReference type="NCBI Taxonomy" id="914238"/>
    <lineage>
        <taxon>Eukaryota</taxon>
        <taxon>Fungi</taxon>
        <taxon>Dikarya</taxon>
        <taxon>Ascomycota</taxon>
        <taxon>Pezizomycotina</taxon>
        <taxon>Leotiomycetes</taxon>
        <taxon>Helotiales</taxon>
        <taxon>Ploettnerulaceae</taxon>
        <taxon>Rhynchosporium</taxon>
    </lineage>
</organism>
<dbReference type="Proteomes" id="UP000178912">
    <property type="component" value="Unassembled WGS sequence"/>
</dbReference>
<keyword evidence="4" id="KW-1185">Reference proteome</keyword>
<feature type="domain" description="SET" evidence="2">
    <location>
        <begin position="61"/>
        <end position="341"/>
    </location>
</feature>
<dbReference type="PANTHER" id="PTHR12197">
    <property type="entry name" value="HISTONE-LYSINE N-METHYLTRANSFERASE SMYD"/>
    <property type="match status" value="1"/>
</dbReference>
<dbReference type="SMART" id="SM00317">
    <property type="entry name" value="SET"/>
    <property type="match status" value="1"/>
</dbReference>
<protein>
    <recommendedName>
        <fullName evidence="2">SET domain-containing protein</fullName>
    </recommendedName>
</protein>
<feature type="compositionally biased region" description="Polar residues" evidence="1">
    <location>
        <begin position="140"/>
        <end position="149"/>
    </location>
</feature>
<sequence length="383" mass="43939">MSTQRTNKGKKRALPEVGFYNGHPIPIMQDTEPHSGSGRRKRLTEFRPPLLSDQMARNPGSCAQLYETRDGVDGFDGDGCRKGRGLFATANSQKGQIIMLEEPLMTLYYFEEKLRQVSVPGTVRVVSLGSALPPCRRTLENPQNVSDPQTPAARENPQEDHEVEQAMRRSSMDERGETAKVDLDDVTMEFHDMKLTAQEQERASYREGNDAFTQVRKRLLAAYNYISEASPERVDAMKRLHHDEKDQYGGDWLHGMWQRYSYEIPLVYIPDSTLLEPHVENLGNLTLDHCCALYPSFCYANHSCLPNTDVIFRREEHGRVWLELFATEDILRNDELTFGYIEWDRLRRRGISAIQAMDMSGSKCYCEPCLKGYNNQIAWATRD</sequence>
<dbReference type="SUPFAM" id="SSF82199">
    <property type="entry name" value="SET domain"/>
    <property type="match status" value="1"/>
</dbReference>
<dbReference type="InterPro" id="IPR046341">
    <property type="entry name" value="SET_dom_sf"/>
</dbReference>
<accession>A0A1E1JU52</accession>
<reference evidence="4" key="1">
    <citation type="submission" date="2016-03" db="EMBL/GenBank/DDBJ databases">
        <authorList>
            <person name="Guldener U."/>
        </authorList>
    </citation>
    <scope>NUCLEOTIDE SEQUENCE [LARGE SCALE GENOMIC DNA]</scope>
    <source>
        <strain evidence="4">04CH-RAC-A.6.1</strain>
    </source>
</reference>
<dbReference type="EMBL" id="FJUX01000002">
    <property type="protein sequence ID" value="CZS89417.1"/>
    <property type="molecule type" value="Genomic_DNA"/>
</dbReference>
<dbReference type="InterPro" id="IPR050869">
    <property type="entry name" value="H3K4_H4K5_MeTrfase"/>
</dbReference>
<name>A0A1E1JU52_9HELO</name>
<evidence type="ECO:0000259" key="2">
    <source>
        <dbReference type="PROSITE" id="PS50280"/>
    </source>
</evidence>
<dbReference type="AlphaFoldDB" id="A0A1E1JU52"/>
<gene>
    <name evidence="3" type="ORF">RAG0_00829</name>
</gene>
<dbReference type="InterPro" id="IPR001214">
    <property type="entry name" value="SET_dom"/>
</dbReference>
<dbReference type="Gene3D" id="2.170.270.10">
    <property type="entry name" value="SET domain"/>
    <property type="match status" value="1"/>
</dbReference>
<evidence type="ECO:0000313" key="4">
    <source>
        <dbReference type="Proteomes" id="UP000178912"/>
    </source>
</evidence>
<dbReference type="PANTHER" id="PTHR12197:SF251">
    <property type="entry name" value="EG:BACR7C10.4 PROTEIN"/>
    <property type="match status" value="1"/>
</dbReference>
<dbReference type="PROSITE" id="PS50280">
    <property type="entry name" value="SET"/>
    <property type="match status" value="1"/>
</dbReference>
<evidence type="ECO:0000256" key="1">
    <source>
        <dbReference type="SAM" id="MobiDB-lite"/>
    </source>
</evidence>
<feature type="compositionally biased region" description="Basic and acidic residues" evidence="1">
    <location>
        <begin position="156"/>
        <end position="176"/>
    </location>
</feature>
<dbReference type="OrthoDB" id="438641at2759"/>
<evidence type="ECO:0000313" key="3">
    <source>
        <dbReference type="EMBL" id="CZS89417.1"/>
    </source>
</evidence>
<dbReference type="GO" id="GO:0005634">
    <property type="term" value="C:nucleus"/>
    <property type="evidence" value="ECO:0007669"/>
    <property type="project" value="TreeGrafter"/>
</dbReference>
<proteinExistence type="predicted"/>
<feature type="region of interest" description="Disordered" evidence="1">
    <location>
        <begin position="136"/>
        <end position="176"/>
    </location>
</feature>